<protein>
    <submittedName>
        <fullName evidence="2">Uncharacterized protein</fullName>
    </submittedName>
</protein>
<comment type="caution">
    <text evidence="2">The sequence shown here is derived from an EMBL/GenBank/DDBJ whole genome shotgun (WGS) entry which is preliminary data.</text>
</comment>
<evidence type="ECO:0000313" key="2">
    <source>
        <dbReference type="EMBL" id="EPI49138.1"/>
    </source>
</evidence>
<dbReference type="AlphaFoldDB" id="S4GU17"/>
<proteinExistence type="predicted"/>
<reference evidence="2 3" key="1">
    <citation type="submission" date="2013-06" db="EMBL/GenBank/DDBJ databases">
        <authorList>
            <person name="Weinstock G."/>
            <person name="Sodergren E."/>
            <person name="Lobos E.A."/>
            <person name="Fulton L."/>
            <person name="Fulton R."/>
            <person name="Courtney L."/>
            <person name="Fronick C."/>
            <person name="O'Laughlin M."/>
            <person name="Godfrey J."/>
            <person name="Wilson R.M."/>
            <person name="Miner T."/>
            <person name="Farmer C."/>
            <person name="Delehaunty K."/>
            <person name="Cordes M."/>
            <person name="Minx P."/>
            <person name="Tomlinson C."/>
            <person name="Chen J."/>
            <person name="Wollam A."/>
            <person name="Pepin K.H."/>
            <person name="Bhonagiri V."/>
            <person name="Zhang X."/>
            <person name="Warren W."/>
            <person name="Mitreva M."/>
            <person name="Mardis E.R."/>
            <person name="Wilson R.K."/>
        </authorList>
    </citation>
    <scope>NUCLEOTIDE SEQUENCE [LARGE SCALE GENOMIC DNA]</scope>
    <source>
        <strain evidence="2 3">JCP7719</strain>
    </source>
</reference>
<dbReference type="HOGENOM" id="CLU_3301198_0_0_11"/>
<sequence>MSALTKDDTQVAKDVNKSAAQVNKDTQNAQDAQPTQPTQPQRGKAAVEH</sequence>
<gene>
    <name evidence="2" type="ORF">HMPREF1576_01478</name>
</gene>
<feature type="compositionally biased region" description="Basic and acidic residues" evidence="1">
    <location>
        <begin position="1"/>
        <end position="16"/>
    </location>
</feature>
<accession>S4GU17</accession>
<name>S4GU17_9BIFI</name>
<dbReference type="Proteomes" id="UP000014601">
    <property type="component" value="Unassembled WGS sequence"/>
</dbReference>
<feature type="region of interest" description="Disordered" evidence="1">
    <location>
        <begin position="1"/>
        <end position="49"/>
    </location>
</feature>
<feature type="compositionally biased region" description="Low complexity" evidence="1">
    <location>
        <begin position="25"/>
        <end position="41"/>
    </location>
</feature>
<feature type="non-terminal residue" evidence="2">
    <location>
        <position position="49"/>
    </location>
</feature>
<evidence type="ECO:0000313" key="3">
    <source>
        <dbReference type="Proteomes" id="UP000014601"/>
    </source>
</evidence>
<organism evidence="2 3">
    <name type="scientific">Gardnerella pickettii JCP7719</name>
    <dbReference type="NCBI Taxonomy" id="1261061"/>
    <lineage>
        <taxon>Bacteria</taxon>
        <taxon>Bacillati</taxon>
        <taxon>Actinomycetota</taxon>
        <taxon>Actinomycetes</taxon>
        <taxon>Bifidobacteriales</taxon>
        <taxon>Bifidobacteriaceae</taxon>
        <taxon>Gardnerella</taxon>
        <taxon>Gardnerella pickettii</taxon>
    </lineage>
</organism>
<dbReference type="EMBL" id="ATJO01000179">
    <property type="protein sequence ID" value="EPI49138.1"/>
    <property type="molecule type" value="Genomic_DNA"/>
</dbReference>
<evidence type="ECO:0000256" key="1">
    <source>
        <dbReference type="SAM" id="MobiDB-lite"/>
    </source>
</evidence>